<comment type="similarity">
    <text evidence="9">Belongs to the protein kinase superfamily. Ser/Thr protein kinase family. CDPK subfamily.</text>
</comment>
<dbReference type="NCBIfam" id="NF003269">
    <property type="entry name" value="PRK04243.1"/>
    <property type="match status" value="1"/>
</dbReference>
<accession>A0ABP0SPN1</accession>
<comment type="similarity">
    <text evidence="2 10">Belongs to the eukaryotic ribosomal protein eL15 family.</text>
</comment>
<feature type="transmembrane region" description="Helical" evidence="12">
    <location>
        <begin position="1510"/>
        <end position="1530"/>
    </location>
</feature>
<name>A0ABP0SPN1_9DINO</name>
<dbReference type="InterPro" id="IPR002048">
    <property type="entry name" value="EF_hand_dom"/>
</dbReference>
<dbReference type="Pfam" id="PF00069">
    <property type="entry name" value="Pkinase"/>
    <property type="match status" value="1"/>
</dbReference>
<organism evidence="15 16">
    <name type="scientific">Durusdinium trenchii</name>
    <dbReference type="NCBI Taxonomy" id="1381693"/>
    <lineage>
        <taxon>Eukaryota</taxon>
        <taxon>Sar</taxon>
        <taxon>Alveolata</taxon>
        <taxon>Dinophyceae</taxon>
        <taxon>Suessiales</taxon>
        <taxon>Symbiodiniaceae</taxon>
        <taxon>Durusdinium</taxon>
    </lineage>
</organism>
<evidence type="ECO:0000256" key="10">
    <source>
        <dbReference type="RuleBase" id="RU000663"/>
    </source>
</evidence>
<feature type="region of interest" description="Disordered" evidence="11">
    <location>
        <begin position="1208"/>
        <end position="1251"/>
    </location>
</feature>
<comment type="caution">
    <text evidence="15">The sequence shown here is derived from an EMBL/GenBank/DDBJ whole genome shotgun (WGS) entry which is preliminary data.</text>
</comment>
<sequence length="1536" mass="173821">MGAYKYIEELWRKKQSDVMRFLLRVRGWQFRHEKKICRLTRPSRPEKAHRVGYKAKQGYVVYRAAVRRGGRKRPNSKGIVYGKPKHHGINQLKARRNLRSIAEERVGRRFGNLRVLNSYYVNADSTYKYFEIILVDPMHGAIRKDPRIQWITGPVHKHRELRGLTSAGRAGRGLRKRGHKANKIIGSSRRSNWKIRNTLKLKRPRSLRVRGRPTAGERAGATSGREREDIRGWQWRTRWPRRREERALVGNWELSPEGKRRKHKHCTMASATPSAETQLLFAAIATAVLGVERWRFKSPAVLSKSTVFGSKKFSDRRILEQLASPRFQTALAEHGWDRLETMGPCFATIARRMLDNKLSLQEALLSLDALEPAVSDMLLHKLPVLAAAMREIAESYLARNKSVSRAKTADNKVPKVQLESDDGRVFRPVKFIARGSAGAVFTAVRVKDPELMNPQSLNSVLSQVTGTRSNTKAASGGKDGGGGLKQRFVKAVQQQLERQLALKQVEPTQKASAENEYRIASILAENDTLNSCVSYLDRLDEDDEHLWLLLRRISPSPYGIDLAEYIGHDFFKMGSRVYQELGVAIVLQLLQGIDYISGCGIVMRDVKPDNVLIDYDLDLESKIHLTARWSDFGLSVDVGKLHDASGIRSPKAVLSKHGDSFIDVSDRELCEALVGFWYDTQKLVPKPKWVHRRPPEKCYQNPERVHPSSYDLYMMGVIIASMALSVDIPHISSRGVRKAFESCLDVKLPADYLQTFELGAFMRANSDRFAPHYAVAFGTVGPALQAETLRMLSTDPRERPHHGAAANSQPGPTMPKQRQRQRRRRKGTGFQVADEDVPVVELDAPAPAPAPGANAGTGLDAPLLGEQSAPRPVPGRALQQQQQQQQQQQREQQEGRSTGLMELGDDEDEDTAEGILRPASAPLRPGFGTSGSLGSEASTRTTSSRLQQQQQQQQYYLQHELAERHSSFSLNKQFDDTRLVEEQGQIHMAELVVGMVANLNEVTDPSNHYDSSIFESFFDLTHARLQHIFQMFDDLSTNKQSGIIDYDNFRQSLQDAGLEIRDKASFERLVKKVDLDLDGGITFNEFETVVQSLKLAHMFRSAHSEREFRCINYNTKRAQEEVVGSNALKNFMYSPRPEWSSHRWIDLTMPCIFVLKCLAIKHRLHPLALEDCLKDSLKTRAKLDRYDTHLFVAFPVLTLVYDTDQSQGEDNEAGVWMPPSNGAFTRSRSRSMGRPPPASPTGKYGAADASSASILPVSTKRSEELQPLIRGKHVRKSSDIGESEAVGAHNSVQVPRVVKHNAYIFLSRPDFKTVISLVDEESQGVFQRVRRELDVSYSRLRTHDGMYLLYTMLDVLVDHYVPLVHELEGILEALSDQVRDDRFNVVTGDNEKYFSAAYHDMIKELNSLKRWMVPAQRVVSNLILEDTLDPDCVIYLRDVHDHLEQITDDINSILSGLDALKGEHDHQIEVRMNGTMNALTIVATASLPGQFLASVFGMNFANMPELHWQYGYPMFWCLTLGSWTFLYLFFRSRGYV</sequence>
<dbReference type="SUPFAM" id="SSF56112">
    <property type="entry name" value="Protein kinase-like (PK-like)"/>
    <property type="match status" value="1"/>
</dbReference>
<comment type="subcellular location">
    <subcellularLocation>
        <location evidence="1">Membrane</location>
        <topology evidence="1">Multi-pass membrane protein</topology>
    </subcellularLocation>
</comment>
<dbReference type="Gene3D" id="1.10.238.10">
    <property type="entry name" value="EF-hand"/>
    <property type="match status" value="1"/>
</dbReference>
<protein>
    <recommendedName>
        <fullName evidence="10">Ribosomal protein L15</fullName>
    </recommendedName>
</protein>
<dbReference type="InterPro" id="IPR011009">
    <property type="entry name" value="Kinase-like_dom_sf"/>
</dbReference>
<keyword evidence="8 10" id="KW-0687">Ribonucleoprotein</keyword>
<dbReference type="SUPFAM" id="SSF54189">
    <property type="entry name" value="Ribosomal proteins S24e, L23 and L15e"/>
    <property type="match status" value="1"/>
</dbReference>
<proteinExistence type="inferred from homology"/>
<keyword evidence="7 12" id="KW-0472">Membrane</keyword>
<dbReference type="Pfam" id="PF01544">
    <property type="entry name" value="CorA"/>
    <property type="match status" value="1"/>
</dbReference>
<evidence type="ECO:0000313" key="16">
    <source>
        <dbReference type="Proteomes" id="UP001642464"/>
    </source>
</evidence>
<dbReference type="PANTHER" id="PTHR11847:SF4">
    <property type="entry name" value="LARGE RIBOSOMAL SUBUNIT PROTEIN EL15"/>
    <property type="match status" value="1"/>
</dbReference>
<feature type="region of interest" description="Disordered" evidence="11">
    <location>
        <begin position="796"/>
        <end position="953"/>
    </location>
</feature>
<evidence type="ECO:0000256" key="5">
    <source>
        <dbReference type="ARBA" id="ARBA00022980"/>
    </source>
</evidence>
<dbReference type="Gene3D" id="3.30.460.20">
    <property type="entry name" value="CorA soluble domain-like"/>
    <property type="match status" value="1"/>
</dbReference>
<evidence type="ECO:0000256" key="4">
    <source>
        <dbReference type="ARBA" id="ARBA00022692"/>
    </source>
</evidence>
<keyword evidence="16" id="KW-1185">Reference proteome</keyword>
<evidence type="ECO:0000256" key="9">
    <source>
        <dbReference type="ARBA" id="ARBA00024334"/>
    </source>
</evidence>
<evidence type="ECO:0000313" key="15">
    <source>
        <dbReference type="EMBL" id="CAK9114230.1"/>
    </source>
</evidence>
<dbReference type="InterPro" id="IPR000439">
    <property type="entry name" value="Ribosomal_eL15"/>
</dbReference>
<dbReference type="SMART" id="SM00220">
    <property type="entry name" value="S_TKc"/>
    <property type="match status" value="1"/>
</dbReference>
<gene>
    <name evidence="15" type="ORF">SCF082_LOCUS52925</name>
</gene>
<dbReference type="PANTHER" id="PTHR11847">
    <property type="entry name" value="RIBOSOMAL PROTEIN L15"/>
    <property type="match status" value="1"/>
</dbReference>
<evidence type="ECO:0000259" key="14">
    <source>
        <dbReference type="PROSITE" id="PS50222"/>
    </source>
</evidence>
<dbReference type="SMART" id="SM01384">
    <property type="entry name" value="Ribosomal_L15e"/>
    <property type="match status" value="1"/>
</dbReference>
<dbReference type="InterPro" id="IPR011992">
    <property type="entry name" value="EF-hand-dom_pair"/>
</dbReference>
<evidence type="ECO:0000256" key="6">
    <source>
        <dbReference type="ARBA" id="ARBA00022989"/>
    </source>
</evidence>
<dbReference type="PROSITE" id="PS50222">
    <property type="entry name" value="EF_HAND_2"/>
    <property type="match status" value="1"/>
</dbReference>
<evidence type="ECO:0000256" key="1">
    <source>
        <dbReference type="ARBA" id="ARBA00004141"/>
    </source>
</evidence>
<keyword evidence="4 12" id="KW-0812">Transmembrane</keyword>
<reference evidence="15 16" key="1">
    <citation type="submission" date="2024-02" db="EMBL/GenBank/DDBJ databases">
        <authorList>
            <person name="Chen Y."/>
            <person name="Shah S."/>
            <person name="Dougan E. K."/>
            <person name="Thang M."/>
            <person name="Chan C."/>
        </authorList>
    </citation>
    <scope>NUCLEOTIDE SEQUENCE [LARGE SCALE GENOMIC DNA]</scope>
</reference>
<dbReference type="SUPFAM" id="SSF143865">
    <property type="entry name" value="CorA soluble domain-like"/>
    <property type="match status" value="1"/>
</dbReference>
<dbReference type="InterPro" id="IPR045861">
    <property type="entry name" value="CorA_cytoplasmic_dom"/>
</dbReference>
<dbReference type="GO" id="GO:0005840">
    <property type="term" value="C:ribosome"/>
    <property type="evidence" value="ECO:0007669"/>
    <property type="project" value="UniProtKB-KW"/>
</dbReference>
<dbReference type="Pfam" id="PF00827">
    <property type="entry name" value="Ribosomal_L15e"/>
    <property type="match status" value="1"/>
</dbReference>
<feature type="domain" description="EF-hand" evidence="14">
    <location>
        <begin position="1061"/>
        <end position="1096"/>
    </location>
</feature>
<evidence type="ECO:0000256" key="3">
    <source>
        <dbReference type="ARBA" id="ARBA00009765"/>
    </source>
</evidence>
<dbReference type="PROSITE" id="PS50011">
    <property type="entry name" value="PROTEIN_KINASE_DOM"/>
    <property type="match status" value="1"/>
</dbReference>
<dbReference type="SUPFAM" id="SSF144083">
    <property type="entry name" value="Magnesium transport protein CorA, transmembrane region"/>
    <property type="match status" value="1"/>
</dbReference>
<dbReference type="InterPro" id="IPR012678">
    <property type="entry name" value="Ribosomal_uL23/eL15/eS24_sf"/>
</dbReference>
<evidence type="ECO:0000259" key="13">
    <source>
        <dbReference type="PROSITE" id="PS50011"/>
    </source>
</evidence>
<dbReference type="SUPFAM" id="SSF47473">
    <property type="entry name" value="EF-hand"/>
    <property type="match status" value="1"/>
</dbReference>
<keyword evidence="5 10" id="KW-0689">Ribosomal protein</keyword>
<evidence type="ECO:0000256" key="11">
    <source>
        <dbReference type="SAM" id="MobiDB-lite"/>
    </source>
</evidence>
<feature type="compositionally biased region" description="Acidic residues" evidence="11">
    <location>
        <begin position="903"/>
        <end position="912"/>
    </location>
</feature>
<dbReference type="EMBL" id="CAXAMM010044335">
    <property type="protein sequence ID" value="CAK9114230.1"/>
    <property type="molecule type" value="Genomic_DNA"/>
</dbReference>
<feature type="compositionally biased region" description="Low complexity" evidence="11">
    <location>
        <begin position="879"/>
        <end position="890"/>
    </location>
</feature>
<feature type="domain" description="Protein kinase" evidence="13">
    <location>
        <begin position="426"/>
        <end position="814"/>
    </location>
</feature>
<evidence type="ECO:0000256" key="8">
    <source>
        <dbReference type="ARBA" id="ARBA00023274"/>
    </source>
</evidence>
<dbReference type="InterPro" id="IPR000719">
    <property type="entry name" value="Prot_kinase_dom"/>
</dbReference>
<evidence type="ECO:0000256" key="2">
    <source>
        <dbReference type="ARBA" id="ARBA00006857"/>
    </source>
</evidence>
<dbReference type="Gene3D" id="1.10.510.10">
    <property type="entry name" value="Transferase(Phosphotransferase) domain 1"/>
    <property type="match status" value="1"/>
</dbReference>
<dbReference type="InterPro" id="IPR045863">
    <property type="entry name" value="CorA_TM1_TM2"/>
</dbReference>
<dbReference type="Proteomes" id="UP001642464">
    <property type="component" value="Unassembled WGS sequence"/>
</dbReference>
<keyword evidence="6 12" id="KW-1133">Transmembrane helix</keyword>
<dbReference type="Gene3D" id="1.20.58.340">
    <property type="entry name" value="Magnesium transport protein CorA, transmembrane region"/>
    <property type="match status" value="2"/>
</dbReference>
<evidence type="ECO:0000256" key="7">
    <source>
        <dbReference type="ARBA" id="ARBA00023136"/>
    </source>
</evidence>
<dbReference type="InterPro" id="IPR024794">
    <property type="entry name" value="Rbsml_eL15_core_dom_sf"/>
</dbReference>
<dbReference type="Gene3D" id="3.40.1120.10">
    <property type="entry name" value="Ribosomal protein l15e"/>
    <property type="match status" value="1"/>
</dbReference>
<dbReference type="InterPro" id="IPR002523">
    <property type="entry name" value="MgTranspt_CorA/ZnTranspt_ZntB"/>
</dbReference>
<feature type="compositionally biased region" description="Basic residues" evidence="11">
    <location>
        <begin position="817"/>
        <end position="827"/>
    </location>
</feature>
<feature type="compositionally biased region" description="Polar residues" evidence="11">
    <location>
        <begin position="930"/>
        <end position="945"/>
    </location>
</feature>
<evidence type="ECO:0000256" key="12">
    <source>
        <dbReference type="SAM" id="Phobius"/>
    </source>
</evidence>
<dbReference type="CDD" id="cd00051">
    <property type="entry name" value="EFh"/>
    <property type="match status" value="1"/>
</dbReference>
<comment type="similarity">
    <text evidence="3">Belongs to the CorA metal ion transporter (MIT) (TC 1.A.35) family.</text>
</comment>